<keyword evidence="4" id="KW-0949">S-adenosyl-L-methionine</keyword>
<evidence type="ECO:0000256" key="3">
    <source>
        <dbReference type="ARBA" id="ARBA00022679"/>
    </source>
</evidence>
<dbReference type="GO" id="GO:0032259">
    <property type="term" value="P:methylation"/>
    <property type="evidence" value="ECO:0007669"/>
    <property type="project" value="UniProtKB-KW"/>
</dbReference>
<dbReference type="GO" id="GO:0009307">
    <property type="term" value="P:DNA restriction-modification system"/>
    <property type="evidence" value="ECO:0007669"/>
    <property type="project" value="UniProtKB-KW"/>
</dbReference>
<dbReference type="GO" id="GO:0008170">
    <property type="term" value="F:N-methyltransferase activity"/>
    <property type="evidence" value="ECO:0007669"/>
    <property type="project" value="InterPro"/>
</dbReference>
<dbReference type="InterPro" id="IPR002295">
    <property type="entry name" value="N4/N6-MTase_EcoPI_Mod-like"/>
</dbReference>
<evidence type="ECO:0000313" key="8">
    <source>
        <dbReference type="Proteomes" id="UP000241209"/>
    </source>
</evidence>
<evidence type="ECO:0000313" key="7">
    <source>
        <dbReference type="EMBL" id="PTI31164.1"/>
    </source>
</evidence>
<dbReference type="GO" id="GO:0003677">
    <property type="term" value="F:DNA binding"/>
    <property type="evidence" value="ECO:0007669"/>
    <property type="project" value="InterPro"/>
</dbReference>
<accession>A0A2T4PXC4</accession>
<comment type="similarity">
    <text evidence="1">Belongs to the N(4)/N(6)-methyltransferase family.</text>
</comment>
<evidence type="ECO:0000256" key="5">
    <source>
        <dbReference type="ARBA" id="ARBA00022747"/>
    </source>
</evidence>
<dbReference type="Pfam" id="PF01555">
    <property type="entry name" value="N6_N4_Mtase"/>
    <property type="match status" value="1"/>
</dbReference>
<feature type="domain" description="DNA methylase N-4/N-6" evidence="6">
    <location>
        <begin position="112"/>
        <end position="462"/>
    </location>
</feature>
<protein>
    <submittedName>
        <fullName evidence="7">Site-specific DNA-methyltransferase</fullName>
    </submittedName>
</protein>
<dbReference type="PROSITE" id="PS00092">
    <property type="entry name" value="N6_MTASE"/>
    <property type="match status" value="1"/>
</dbReference>
<sequence length="665" mass="76846">MKKVPSSSPDLTNENIKKLKELFPEILTDGEQIDFDKLKTILGEEVEGEKERYSFNWYGKKNAILGAQTPSKGTLRPDKDKSKNFDTTENLYIEGDNLEVLKLLQKSYSNKIKMIYIDPPYNTGKDFVYKDNFRDGVENYLEQTGQTDNEGNKISTNSESNGRYHTDWINMIYPRLKLARNLLADDGVIFISIDDAEQSRLKSICDEIFGEQNFISNFIWYGGRKNDSKYISNSHEYVLMYFKNSEKIKSNNIVWREKKKGLNEIYSKATELYNKHGELEGSKLLKEWFKQNKNNLDIYSNNHYSNVDQSGPYFKADLSWPGGGGPTYEVKHPITNKNVKKPSRGWLFKEERLKELIKQDRIFFGLTEDNVPTLKKYLNETEYQVLISVIYNDNRGSMKRLRKLMNNKSYFDFPKDENVIKRLLNIVPMEKEDIVLDFFSGSATTAHATIQLNAEDGGNRRFIMVQLPELLDEKSEAYKDGYRTICDIGEERIRRAGELVKQELIEKNAKTGMLADDIVDPEQLDIGFKVLKLDKSNIREWNSDFEDLEDNLFAYEDVFVEGRSELDVVYEIMLKNGLELTYNVNQFQHEGKNVYDIAYGNLFVCLADNIDVSVAQIIVEKRNENGTDTSSVVLKDAGFKNDSDKLNVIELLKDSGYPEENILTI</sequence>
<dbReference type="EMBL" id="PZFK01000001">
    <property type="protein sequence ID" value="PTI31164.1"/>
    <property type="molecule type" value="Genomic_DNA"/>
</dbReference>
<keyword evidence="5" id="KW-0680">Restriction system</keyword>
<organism evidence="7 8">
    <name type="scientific">Mammaliicoccus vitulinus</name>
    <dbReference type="NCBI Taxonomy" id="71237"/>
    <lineage>
        <taxon>Bacteria</taxon>
        <taxon>Bacillati</taxon>
        <taxon>Bacillota</taxon>
        <taxon>Bacilli</taxon>
        <taxon>Bacillales</taxon>
        <taxon>Staphylococcaceae</taxon>
        <taxon>Mammaliicoccus</taxon>
    </lineage>
</organism>
<proteinExistence type="inferred from homology"/>
<name>A0A2T4PXC4_9STAP</name>
<dbReference type="AlphaFoldDB" id="A0A2T4PXC4"/>
<gene>
    <name evidence="7" type="ORF">BU072_00785</name>
</gene>
<dbReference type="InterPro" id="IPR002941">
    <property type="entry name" value="DNA_methylase_N4/N6"/>
</dbReference>
<dbReference type="Gene3D" id="3.40.50.150">
    <property type="entry name" value="Vaccinia Virus protein VP39"/>
    <property type="match status" value="1"/>
</dbReference>
<keyword evidence="3 7" id="KW-0808">Transferase</keyword>
<dbReference type="RefSeq" id="WP_107556523.1">
    <property type="nucleotide sequence ID" value="NZ_PZFK01000001.1"/>
</dbReference>
<evidence type="ECO:0000259" key="6">
    <source>
        <dbReference type="Pfam" id="PF01555"/>
    </source>
</evidence>
<dbReference type="PIRSF" id="PIRSF015855">
    <property type="entry name" value="TypeIII_Mtase_mKpnI"/>
    <property type="match status" value="1"/>
</dbReference>
<reference evidence="7 8" key="1">
    <citation type="journal article" date="2016" name="Front. Microbiol.">
        <title>Comprehensive Phylogenetic Analysis of Bovine Non-aureus Staphylococci Species Based on Whole-Genome Sequencing.</title>
        <authorList>
            <person name="Naushad S."/>
            <person name="Barkema H.W."/>
            <person name="Luby C."/>
            <person name="Condas L.A."/>
            <person name="Nobrega D.B."/>
            <person name="Carson D.A."/>
            <person name="De Buck J."/>
        </authorList>
    </citation>
    <scope>NUCLEOTIDE SEQUENCE [LARGE SCALE GENOMIC DNA]</scope>
    <source>
        <strain evidence="7 8">SNUC 2204</strain>
    </source>
</reference>
<dbReference type="InterPro" id="IPR002052">
    <property type="entry name" value="DNA_methylase_N6_adenine_CS"/>
</dbReference>
<comment type="caution">
    <text evidence="7">The sequence shown here is derived from an EMBL/GenBank/DDBJ whole genome shotgun (WGS) entry which is preliminary data.</text>
</comment>
<evidence type="ECO:0000256" key="1">
    <source>
        <dbReference type="ARBA" id="ARBA00006594"/>
    </source>
</evidence>
<keyword evidence="2 7" id="KW-0489">Methyltransferase</keyword>
<dbReference type="Proteomes" id="UP000241209">
    <property type="component" value="Unassembled WGS sequence"/>
</dbReference>
<dbReference type="InterPro" id="IPR029063">
    <property type="entry name" value="SAM-dependent_MTases_sf"/>
</dbReference>
<dbReference type="SUPFAM" id="SSF53335">
    <property type="entry name" value="S-adenosyl-L-methionine-dependent methyltransferases"/>
    <property type="match status" value="1"/>
</dbReference>
<dbReference type="PRINTS" id="PR00506">
    <property type="entry name" value="D21N6MTFRASE"/>
</dbReference>
<evidence type="ECO:0000256" key="4">
    <source>
        <dbReference type="ARBA" id="ARBA00022691"/>
    </source>
</evidence>
<evidence type="ECO:0000256" key="2">
    <source>
        <dbReference type="ARBA" id="ARBA00022603"/>
    </source>
</evidence>